<protein>
    <submittedName>
        <fullName evidence="2 4">Uncharacterized protein</fullName>
    </submittedName>
</protein>
<name>A0A0R3XA76_HYDTA</name>
<keyword evidence="3" id="KW-1185">Reference proteome</keyword>
<dbReference type="Proteomes" id="UP000274429">
    <property type="component" value="Unassembled WGS sequence"/>
</dbReference>
<evidence type="ECO:0000256" key="1">
    <source>
        <dbReference type="SAM" id="MobiDB-lite"/>
    </source>
</evidence>
<proteinExistence type="predicted"/>
<evidence type="ECO:0000313" key="3">
    <source>
        <dbReference type="Proteomes" id="UP000274429"/>
    </source>
</evidence>
<dbReference type="WBParaSite" id="TTAC_0001045301-mRNA-1">
    <property type="protein sequence ID" value="TTAC_0001045301-mRNA-1"/>
    <property type="gene ID" value="TTAC_0001045301"/>
</dbReference>
<feature type="compositionally biased region" description="Pro residues" evidence="1">
    <location>
        <begin position="75"/>
        <end position="86"/>
    </location>
</feature>
<evidence type="ECO:0000313" key="4">
    <source>
        <dbReference type="WBParaSite" id="TTAC_0001045301-mRNA-1"/>
    </source>
</evidence>
<evidence type="ECO:0000313" key="2">
    <source>
        <dbReference type="EMBL" id="VDM35416.1"/>
    </source>
</evidence>
<accession>A0A0R3XA76</accession>
<dbReference type="AlphaFoldDB" id="A0A0R3XA76"/>
<feature type="region of interest" description="Disordered" evidence="1">
    <location>
        <begin position="1"/>
        <end position="100"/>
    </location>
</feature>
<reference evidence="2 3" key="2">
    <citation type="submission" date="2018-11" db="EMBL/GenBank/DDBJ databases">
        <authorList>
            <consortium name="Pathogen Informatics"/>
        </authorList>
    </citation>
    <scope>NUCLEOTIDE SEQUENCE [LARGE SCALE GENOMIC DNA]</scope>
</reference>
<organism evidence="4">
    <name type="scientific">Hydatigena taeniaeformis</name>
    <name type="common">Feline tapeworm</name>
    <name type="synonym">Taenia taeniaeformis</name>
    <dbReference type="NCBI Taxonomy" id="6205"/>
    <lineage>
        <taxon>Eukaryota</taxon>
        <taxon>Metazoa</taxon>
        <taxon>Spiralia</taxon>
        <taxon>Lophotrochozoa</taxon>
        <taxon>Platyhelminthes</taxon>
        <taxon>Cestoda</taxon>
        <taxon>Eucestoda</taxon>
        <taxon>Cyclophyllidea</taxon>
        <taxon>Taeniidae</taxon>
        <taxon>Hydatigera</taxon>
    </lineage>
</organism>
<dbReference type="EMBL" id="UYWX01021699">
    <property type="protein sequence ID" value="VDM35416.1"/>
    <property type="molecule type" value="Genomic_DNA"/>
</dbReference>
<reference evidence="4" key="1">
    <citation type="submission" date="2017-02" db="UniProtKB">
        <authorList>
            <consortium name="WormBaseParasite"/>
        </authorList>
    </citation>
    <scope>IDENTIFICATION</scope>
</reference>
<feature type="compositionally biased region" description="Pro residues" evidence="1">
    <location>
        <begin position="31"/>
        <end position="46"/>
    </location>
</feature>
<gene>
    <name evidence="2" type="ORF">TTAC_LOCUS10436</name>
</gene>
<sequence>MSHLLTSPDITPPPSSIHPPHTFQCHMLSPSLPPSLPPSPPPPPQAPHARITTNSTFTLASPHIRWSQSDDKPHTTPPPLPPPPPATHTAWSCHEDVSTS</sequence>